<evidence type="ECO:0000313" key="3">
    <source>
        <dbReference type="Proteomes" id="UP000050969"/>
    </source>
</evidence>
<feature type="region of interest" description="Disordered" evidence="1">
    <location>
        <begin position="155"/>
        <end position="218"/>
    </location>
</feature>
<dbReference type="PATRIC" id="fig|1293598.4.peg.16"/>
<dbReference type="RefSeq" id="WP_056991744.1">
    <property type="nucleotide sequence ID" value="NZ_JQCE01000001.1"/>
</dbReference>
<gene>
    <name evidence="2" type="ORF">IV56_GL000016</name>
</gene>
<dbReference type="STRING" id="1293598.IV56_GL000016"/>
<accession>A0A0R2MZI2</accession>
<feature type="compositionally biased region" description="Low complexity" evidence="1">
    <location>
        <begin position="191"/>
        <end position="218"/>
    </location>
</feature>
<proteinExistence type="predicted"/>
<dbReference type="AlphaFoldDB" id="A0A0R2MZI2"/>
<evidence type="ECO:0000256" key="1">
    <source>
        <dbReference type="SAM" id="MobiDB-lite"/>
    </source>
</evidence>
<evidence type="ECO:0000313" key="2">
    <source>
        <dbReference type="EMBL" id="KRO18865.1"/>
    </source>
</evidence>
<protein>
    <submittedName>
        <fullName evidence="2">Uncharacterized protein</fullName>
    </submittedName>
</protein>
<comment type="caution">
    <text evidence="2">The sequence shown here is derived from an EMBL/GenBank/DDBJ whole genome shotgun (WGS) entry which is preliminary data.</text>
</comment>
<dbReference type="EMBL" id="JQCE01000001">
    <property type="protein sequence ID" value="KRO18865.1"/>
    <property type="molecule type" value="Genomic_DNA"/>
</dbReference>
<name>A0A0R2MZI2_9LACO</name>
<dbReference type="Proteomes" id="UP000050969">
    <property type="component" value="Unassembled WGS sequence"/>
</dbReference>
<feature type="compositionally biased region" description="Basic residues" evidence="1">
    <location>
        <begin position="168"/>
        <end position="190"/>
    </location>
</feature>
<sequence>MEINVQTYQNAIAEGNYDSVRENVSPETLKQNGLAATMAGIYTNVREATEAGHLIQAQLEVTYKVPTLISIETGVINLPLENYKKVNNFLEPEEIVPVNLYLVVTSEAINVSGLRIDLFSSVADYLADFTTKNAALNEAISEKLTLIEEEMAKPKPVVKEVPEEKKKPAARKTTRKTTATKKPAAKKTTAKKTTTTKKAAPKTTAKRTTATKPATKKD</sequence>
<keyword evidence="3" id="KW-1185">Reference proteome</keyword>
<organism evidence="2 3">
    <name type="scientific">Lacticaseibacillus saniviri JCM 17471 = DSM 24301</name>
    <dbReference type="NCBI Taxonomy" id="1293598"/>
    <lineage>
        <taxon>Bacteria</taxon>
        <taxon>Bacillati</taxon>
        <taxon>Bacillota</taxon>
        <taxon>Bacilli</taxon>
        <taxon>Lactobacillales</taxon>
        <taxon>Lactobacillaceae</taxon>
        <taxon>Lacticaseibacillus</taxon>
    </lineage>
</organism>
<reference evidence="2 3" key="1">
    <citation type="journal article" date="2015" name="Genome Announc.">
        <title>Expanding the biotechnology potential of lactobacilli through comparative genomics of 213 strains and associated genera.</title>
        <authorList>
            <person name="Sun Z."/>
            <person name="Harris H.M."/>
            <person name="McCann A."/>
            <person name="Guo C."/>
            <person name="Argimon S."/>
            <person name="Zhang W."/>
            <person name="Yang X."/>
            <person name="Jeffery I.B."/>
            <person name="Cooney J.C."/>
            <person name="Kagawa T.F."/>
            <person name="Liu W."/>
            <person name="Song Y."/>
            <person name="Salvetti E."/>
            <person name="Wrobel A."/>
            <person name="Rasinkangas P."/>
            <person name="Parkhill J."/>
            <person name="Rea M.C."/>
            <person name="O'Sullivan O."/>
            <person name="Ritari J."/>
            <person name="Douillard F.P."/>
            <person name="Paul Ross R."/>
            <person name="Yang R."/>
            <person name="Briner A.E."/>
            <person name="Felis G.E."/>
            <person name="de Vos W.M."/>
            <person name="Barrangou R."/>
            <person name="Klaenhammer T.R."/>
            <person name="Caufield P.W."/>
            <person name="Cui Y."/>
            <person name="Zhang H."/>
            <person name="O'Toole P.W."/>
        </authorList>
    </citation>
    <scope>NUCLEOTIDE SEQUENCE [LARGE SCALE GENOMIC DNA]</scope>
    <source>
        <strain evidence="2 3">DSM 24301</strain>
    </source>
</reference>
<feature type="compositionally biased region" description="Basic and acidic residues" evidence="1">
    <location>
        <begin position="155"/>
        <end position="167"/>
    </location>
</feature>